<dbReference type="CDD" id="cd17748">
    <property type="entry name" value="BRCT_DNA_ligase_like"/>
    <property type="match status" value="1"/>
</dbReference>
<keyword evidence="13" id="KW-1185">Reference proteome</keyword>
<dbReference type="SUPFAM" id="SSF47781">
    <property type="entry name" value="RuvA domain 2-like"/>
    <property type="match status" value="1"/>
</dbReference>
<evidence type="ECO:0000256" key="4">
    <source>
        <dbReference type="ARBA" id="ARBA00022763"/>
    </source>
</evidence>
<keyword evidence="3 10" id="KW-0479">Metal-binding</keyword>
<proteinExistence type="inferred from homology"/>
<keyword evidence="2 10" id="KW-0235">DNA replication</keyword>
<dbReference type="InterPro" id="IPR013839">
    <property type="entry name" value="DNAligase_adenylation"/>
</dbReference>
<dbReference type="Pfam" id="PF03120">
    <property type="entry name" value="OB_DNA_ligase"/>
    <property type="match status" value="1"/>
</dbReference>
<accession>A0A449B2M2</accession>
<evidence type="ECO:0000259" key="11">
    <source>
        <dbReference type="PROSITE" id="PS50172"/>
    </source>
</evidence>
<dbReference type="InterPro" id="IPR004150">
    <property type="entry name" value="NAD_DNA_ligase_OB"/>
</dbReference>
<feature type="binding site" evidence="10">
    <location>
        <position position="367"/>
    </location>
    <ligand>
        <name>NAD(+)</name>
        <dbReference type="ChEBI" id="CHEBI:57540"/>
    </ligand>
</feature>
<dbReference type="Gene3D" id="3.30.470.30">
    <property type="entry name" value="DNA ligase/mRNA capping enzyme"/>
    <property type="match status" value="2"/>
</dbReference>
<dbReference type="Gene3D" id="1.10.287.610">
    <property type="entry name" value="Helix hairpin bin"/>
    <property type="match status" value="1"/>
</dbReference>
<evidence type="ECO:0000256" key="1">
    <source>
        <dbReference type="ARBA" id="ARBA00022598"/>
    </source>
</evidence>
<feature type="binding site" evidence="10">
    <location>
        <position position="391"/>
    </location>
    <ligand>
        <name>NAD(+)</name>
        <dbReference type="ChEBI" id="CHEBI:57540"/>
    </ligand>
</feature>
<dbReference type="Pfam" id="PF12826">
    <property type="entry name" value="HHH_2"/>
    <property type="match status" value="1"/>
</dbReference>
<dbReference type="EC" id="6.5.1.2" evidence="10"/>
<dbReference type="InterPro" id="IPR010994">
    <property type="entry name" value="RuvA_2-like"/>
</dbReference>
<dbReference type="CDD" id="cd00114">
    <property type="entry name" value="LIGANc"/>
    <property type="match status" value="1"/>
</dbReference>
<evidence type="ECO:0000313" key="12">
    <source>
        <dbReference type="EMBL" id="VEU74859.1"/>
    </source>
</evidence>
<dbReference type="GO" id="GO:0046872">
    <property type="term" value="F:metal ion binding"/>
    <property type="evidence" value="ECO:0007669"/>
    <property type="project" value="UniProtKB-KW"/>
</dbReference>
<dbReference type="RefSeq" id="WP_129725650.1">
    <property type="nucleotide sequence ID" value="NZ_LR215036.1"/>
</dbReference>
<dbReference type="PROSITE" id="PS50172">
    <property type="entry name" value="BRCT"/>
    <property type="match status" value="1"/>
</dbReference>
<comment type="catalytic activity">
    <reaction evidence="9 10">
        <text>NAD(+) + (deoxyribonucleotide)n-3'-hydroxyl + 5'-phospho-(deoxyribonucleotide)m = (deoxyribonucleotide)n+m + AMP + beta-nicotinamide D-nucleotide.</text>
        <dbReference type="EC" id="6.5.1.2"/>
    </reaction>
</comment>
<feature type="binding site" evidence="10">
    <location>
        <position position="482"/>
    </location>
    <ligand>
        <name>Zn(2+)</name>
        <dbReference type="ChEBI" id="CHEBI:29105"/>
    </ligand>
</feature>
<dbReference type="InterPro" id="IPR001679">
    <property type="entry name" value="DNA_ligase"/>
</dbReference>
<evidence type="ECO:0000256" key="10">
    <source>
        <dbReference type="HAMAP-Rule" id="MF_01588"/>
    </source>
</evidence>
<dbReference type="PIRSF" id="PIRSF001604">
    <property type="entry name" value="LigA"/>
    <property type="match status" value="1"/>
</dbReference>
<sequence length="737" mass="84189">MKTSTKEQANFIKKKINSLVEQINFWNYEYYDLDFPSVSDEQYDQAYQELLALETQYPEFVRKNSPTQKIGATTSNKFVKFTHQKVMLSLNKAYSIEDIVKFDTDINKVSLNEQTYSLEPKIDGLSISLHYSNGELIRAVTRGDGVTGEIVTENIKQIKNIPLQIDYLNDLEIRGEVYLSKQNYNKANEKIINETEFIDALKNLKNIVNNHLENSLFIDHLQEFKDLLLEGEQLKTSSLNNQKLLNEYTQKVQAFFKEKNILSFEYQKSEPKLFANPRNAASGTLRQLDLTIVKERNLDYFVYEIVSPELHNINTQIDALMFLKKHGFVINEYIKNVKNIEEVIQKIQEFKNIKPNLPYDCDGFVIKVNQMKFWEPLGFTSKFPKYAIAFKYETEEAITKILDISAEVGRTGKITYLAKLAPVQLNQTTVQSATLHNYEYIHNMNLNIGDLVKVIKSGEIIPKVIALVQKNTPEVFPKILKCPSCDSELVETEELVDQMCENSKCNEKIIRSIVHFASRDALNIMDLGEENIRLFYKENLLKNILDIFQLHNQKEQLEALPKIGKKKVLKIIASIEKAKNTTVAKALFAIGIKTIGAQVAELIAEKIEQLSDLIAMDLEELTLINTIGNVIVDNLKIFINQAENQVLLKTLDNLFNYQKITKGTKLQGFTFVITGTLSKSRDHYKNLLISNGAKVASSVSSQTTYLLAGENAGSKLQKAQDLNVKILTEEQLNNILK</sequence>
<feature type="binding site" evidence="10">
    <location>
        <begin position="40"/>
        <end position="44"/>
    </location>
    <ligand>
        <name>NAD(+)</name>
        <dbReference type="ChEBI" id="CHEBI:57540"/>
    </ligand>
</feature>
<evidence type="ECO:0000256" key="5">
    <source>
        <dbReference type="ARBA" id="ARBA00022833"/>
    </source>
</evidence>
<dbReference type="SUPFAM" id="SSF52113">
    <property type="entry name" value="BRCT domain"/>
    <property type="match status" value="1"/>
</dbReference>
<keyword evidence="5 10" id="KW-0862">Zinc</keyword>
<dbReference type="GO" id="GO:0003911">
    <property type="term" value="F:DNA ligase (NAD+) activity"/>
    <property type="evidence" value="ECO:0007669"/>
    <property type="project" value="UniProtKB-UniRule"/>
</dbReference>
<dbReference type="GO" id="GO:0006281">
    <property type="term" value="P:DNA repair"/>
    <property type="evidence" value="ECO:0007669"/>
    <property type="project" value="UniProtKB-KW"/>
</dbReference>
<dbReference type="OrthoDB" id="9759736at2"/>
<dbReference type="SMART" id="SM00532">
    <property type="entry name" value="LIGANc"/>
    <property type="match status" value="1"/>
</dbReference>
<dbReference type="InterPro" id="IPR012340">
    <property type="entry name" value="NA-bd_OB-fold"/>
</dbReference>
<dbReference type="PROSITE" id="PS01056">
    <property type="entry name" value="DNA_LIGASE_N2"/>
    <property type="match status" value="1"/>
</dbReference>
<feature type="binding site" evidence="10">
    <location>
        <position position="142"/>
    </location>
    <ligand>
        <name>NAD(+)</name>
        <dbReference type="ChEBI" id="CHEBI:57540"/>
    </ligand>
</feature>
<feature type="domain" description="BRCT" evidence="11">
    <location>
        <begin position="661"/>
        <end position="737"/>
    </location>
</feature>
<feature type="active site" description="N6-AMP-lysine intermediate" evidence="10">
    <location>
        <position position="121"/>
    </location>
</feature>
<feature type="binding site" evidence="10">
    <location>
        <position position="505"/>
    </location>
    <ligand>
        <name>Zn(2+)</name>
        <dbReference type="ChEBI" id="CHEBI:29105"/>
    </ligand>
</feature>
<dbReference type="AlphaFoldDB" id="A0A449B2M2"/>
<keyword evidence="8 10" id="KW-0234">DNA repair</keyword>
<protein>
    <recommendedName>
        <fullName evidence="10">DNA ligase</fullName>
        <ecNumber evidence="10">6.5.1.2</ecNumber>
    </recommendedName>
    <alternativeName>
        <fullName evidence="10">Polydeoxyribonucleotide synthase [NAD(+)]</fullName>
    </alternativeName>
</protein>
<dbReference type="KEGG" id="mcit:NCTC10181_00726"/>
<feature type="binding site" evidence="10">
    <location>
        <begin position="89"/>
        <end position="90"/>
    </location>
    <ligand>
        <name>NAD(+)</name>
        <dbReference type="ChEBI" id="CHEBI:57540"/>
    </ligand>
</feature>
<dbReference type="NCBIfam" id="TIGR00575">
    <property type="entry name" value="dnlj"/>
    <property type="match status" value="1"/>
</dbReference>
<comment type="similarity">
    <text evidence="10">Belongs to the NAD-dependent DNA ligase family. LigA subfamily.</text>
</comment>
<dbReference type="Gene3D" id="1.10.150.20">
    <property type="entry name" value="5' to 3' exonuclease, C-terminal subdomain"/>
    <property type="match status" value="2"/>
</dbReference>
<organism evidence="12 13">
    <name type="scientific">Mycoplasmopsis citelli</name>
    <dbReference type="NCBI Taxonomy" id="171281"/>
    <lineage>
        <taxon>Bacteria</taxon>
        <taxon>Bacillati</taxon>
        <taxon>Mycoplasmatota</taxon>
        <taxon>Mycoplasmoidales</taxon>
        <taxon>Metamycoplasmataceae</taxon>
        <taxon>Mycoplasmopsis</taxon>
    </lineage>
</organism>
<dbReference type="Proteomes" id="UP000290985">
    <property type="component" value="Chromosome"/>
</dbReference>
<reference evidence="12 13" key="1">
    <citation type="submission" date="2019-01" db="EMBL/GenBank/DDBJ databases">
        <authorList>
            <consortium name="Pathogen Informatics"/>
        </authorList>
    </citation>
    <scope>NUCLEOTIDE SEQUENCE [LARGE SCALE GENOMIC DNA]</scope>
    <source>
        <strain evidence="12 13">NCTC10181</strain>
    </source>
</reference>
<keyword evidence="10" id="KW-0464">Manganese</keyword>
<evidence type="ECO:0000313" key="13">
    <source>
        <dbReference type="Proteomes" id="UP000290985"/>
    </source>
</evidence>
<dbReference type="EMBL" id="LR215036">
    <property type="protein sequence ID" value="VEU74859.1"/>
    <property type="molecule type" value="Genomic_DNA"/>
</dbReference>
<evidence type="ECO:0000256" key="3">
    <source>
        <dbReference type="ARBA" id="ARBA00022723"/>
    </source>
</evidence>
<dbReference type="Pfam" id="PF01653">
    <property type="entry name" value="DNA_ligase_aden"/>
    <property type="match status" value="2"/>
</dbReference>
<dbReference type="GO" id="GO:0006260">
    <property type="term" value="P:DNA replication"/>
    <property type="evidence" value="ECO:0007669"/>
    <property type="project" value="UniProtKB-KW"/>
</dbReference>
<dbReference type="HAMAP" id="MF_01588">
    <property type="entry name" value="DNA_ligase_A"/>
    <property type="match status" value="1"/>
</dbReference>
<gene>
    <name evidence="10 12" type="primary">ligA</name>
    <name evidence="12" type="ORF">NCTC10181_00726</name>
</gene>
<keyword evidence="6 10" id="KW-0460">Magnesium</keyword>
<comment type="cofactor">
    <cofactor evidence="10">
        <name>Mg(2+)</name>
        <dbReference type="ChEBI" id="CHEBI:18420"/>
    </cofactor>
    <cofactor evidence="10">
        <name>Mn(2+)</name>
        <dbReference type="ChEBI" id="CHEBI:29035"/>
    </cofactor>
</comment>
<feature type="binding site" evidence="10">
    <location>
        <position position="500"/>
    </location>
    <ligand>
        <name>Zn(2+)</name>
        <dbReference type="ChEBI" id="CHEBI:29105"/>
    </ligand>
</feature>
<feature type="binding site" evidence="10">
    <location>
        <position position="119"/>
    </location>
    <ligand>
        <name>NAD(+)</name>
        <dbReference type="ChEBI" id="CHEBI:57540"/>
    </ligand>
</feature>
<dbReference type="Gene3D" id="3.40.50.10190">
    <property type="entry name" value="BRCT domain"/>
    <property type="match status" value="1"/>
</dbReference>
<dbReference type="NCBIfam" id="NF005932">
    <property type="entry name" value="PRK07956.1"/>
    <property type="match status" value="1"/>
</dbReference>
<dbReference type="Pfam" id="PF00533">
    <property type="entry name" value="BRCT"/>
    <property type="match status" value="1"/>
</dbReference>
<name>A0A449B2M2_9BACT</name>
<evidence type="ECO:0000256" key="6">
    <source>
        <dbReference type="ARBA" id="ARBA00022842"/>
    </source>
</evidence>
<dbReference type="SUPFAM" id="SSF50249">
    <property type="entry name" value="Nucleic acid-binding proteins"/>
    <property type="match status" value="1"/>
</dbReference>
<keyword evidence="7 10" id="KW-0520">NAD</keyword>
<dbReference type="InterPro" id="IPR001357">
    <property type="entry name" value="BRCT_dom"/>
</dbReference>
<comment type="function">
    <text evidence="10">DNA ligase that catalyzes the formation of phosphodiester linkages between 5'-phosphoryl and 3'-hydroxyl groups in double-stranded DNA using NAD as a coenzyme and as the energy source for the reaction. It is essential for DNA replication and repair of damaged DNA.</text>
</comment>
<evidence type="ECO:0000256" key="7">
    <source>
        <dbReference type="ARBA" id="ARBA00023027"/>
    </source>
</evidence>
<dbReference type="SUPFAM" id="SSF56091">
    <property type="entry name" value="DNA ligase/mRNA capping enzyme, catalytic domain"/>
    <property type="match status" value="2"/>
</dbReference>
<dbReference type="InterPro" id="IPR013840">
    <property type="entry name" value="DNAligase_N"/>
</dbReference>
<dbReference type="InterPro" id="IPR033136">
    <property type="entry name" value="DNA_ligase_CS"/>
</dbReference>
<feature type="binding site" evidence="10">
    <location>
        <position position="485"/>
    </location>
    <ligand>
        <name>Zn(2+)</name>
        <dbReference type="ChEBI" id="CHEBI:29105"/>
    </ligand>
</feature>
<dbReference type="Gene3D" id="2.40.50.140">
    <property type="entry name" value="Nucleic acid-binding proteins"/>
    <property type="match status" value="1"/>
</dbReference>
<dbReference type="InterPro" id="IPR041663">
    <property type="entry name" value="DisA/LigA_HHH"/>
</dbReference>
<feature type="binding site" evidence="10">
    <location>
        <position position="176"/>
    </location>
    <ligand>
        <name>NAD(+)</name>
        <dbReference type="ChEBI" id="CHEBI:57540"/>
    </ligand>
</feature>
<keyword evidence="4 10" id="KW-0227">DNA damage</keyword>
<dbReference type="SMART" id="SM00292">
    <property type="entry name" value="BRCT"/>
    <property type="match status" value="1"/>
</dbReference>
<dbReference type="InterPro" id="IPR036420">
    <property type="entry name" value="BRCT_dom_sf"/>
</dbReference>
<evidence type="ECO:0000256" key="2">
    <source>
        <dbReference type="ARBA" id="ARBA00022705"/>
    </source>
</evidence>
<evidence type="ECO:0000256" key="9">
    <source>
        <dbReference type="ARBA" id="ARBA00034005"/>
    </source>
</evidence>
<evidence type="ECO:0000256" key="8">
    <source>
        <dbReference type="ARBA" id="ARBA00023204"/>
    </source>
</evidence>
<dbReference type="Gene3D" id="3.30.1490.70">
    <property type="match status" value="1"/>
</dbReference>
<keyword evidence="1 10" id="KW-0436">Ligase</keyword>